<keyword evidence="5" id="KW-1185">Reference proteome</keyword>
<dbReference type="Proteomes" id="UP000887568">
    <property type="component" value="Unplaced"/>
</dbReference>
<evidence type="ECO:0000313" key="5">
    <source>
        <dbReference type="Proteomes" id="UP000887568"/>
    </source>
</evidence>
<evidence type="ECO:0000256" key="1">
    <source>
        <dbReference type="SAM" id="MobiDB-lite"/>
    </source>
</evidence>
<dbReference type="GeneID" id="119720242"/>
<dbReference type="GO" id="GO:0005634">
    <property type="term" value="C:nucleus"/>
    <property type="evidence" value="ECO:0007669"/>
    <property type="project" value="TreeGrafter"/>
</dbReference>
<dbReference type="Pfam" id="PF00168">
    <property type="entry name" value="C2"/>
    <property type="match status" value="1"/>
</dbReference>
<dbReference type="InterPro" id="IPR000008">
    <property type="entry name" value="C2_dom"/>
</dbReference>
<dbReference type="Gene3D" id="2.60.40.150">
    <property type="entry name" value="C2 domain"/>
    <property type="match status" value="1"/>
</dbReference>
<dbReference type="SMART" id="SM00239">
    <property type="entry name" value="C2"/>
    <property type="match status" value="1"/>
</dbReference>
<dbReference type="PANTHER" id="PTHR46848">
    <property type="entry name" value="REGULATOR OF G-PROTEIN SIGNALING 3"/>
    <property type="match status" value="1"/>
</dbReference>
<dbReference type="OrthoDB" id="196547at2759"/>
<reference evidence="4" key="1">
    <citation type="submission" date="2022-11" db="UniProtKB">
        <authorList>
            <consortium name="EnsemblMetazoa"/>
        </authorList>
    </citation>
    <scope>IDENTIFICATION</scope>
</reference>
<protein>
    <submittedName>
        <fullName evidence="4">Uncharacterized protein</fullName>
    </submittedName>
</protein>
<dbReference type="InterPro" id="IPR036034">
    <property type="entry name" value="PDZ_sf"/>
</dbReference>
<dbReference type="InterPro" id="IPR011993">
    <property type="entry name" value="PH-like_dom_sf"/>
</dbReference>
<name>A0A913Z4X2_PATMI</name>
<dbReference type="OMA" id="WSQTHLL"/>
<feature type="domain" description="PDZ" evidence="3">
    <location>
        <begin position="234"/>
        <end position="312"/>
    </location>
</feature>
<dbReference type="InterPro" id="IPR035892">
    <property type="entry name" value="C2_domain_sf"/>
</dbReference>
<dbReference type="PROSITE" id="PS50106">
    <property type="entry name" value="PDZ"/>
    <property type="match status" value="1"/>
</dbReference>
<feature type="domain" description="C2" evidence="2">
    <location>
        <begin position="63"/>
        <end position="182"/>
    </location>
</feature>
<dbReference type="GO" id="GO:0005886">
    <property type="term" value="C:plasma membrane"/>
    <property type="evidence" value="ECO:0007669"/>
    <property type="project" value="TreeGrafter"/>
</dbReference>
<dbReference type="SUPFAM" id="SSF49562">
    <property type="entry name" value="C2 domain (Calcium/lipid-binding domain, CaLB)"/>
    <property type="match status" value="1"/>
</dbReference>
<dbReference type="Gene3D" id="2.30.42.10">
    <property type="match status" value="1"/>
</dbReference>
<feature type="region of interest" description="Disordered" evidence="1">
    <location>
        <begin position="464"/>
        <end position="483"/>
    </location>
</feature>
<dbReference type="RefSeq" id="XP_038045790.1">
    <property type="nucleotide sequence ID" value="XM_038189862.1"/>
</dbReference>
<dbReference type="PROSITE" id="PS50004">
    <property type="entry name" value="C2"/>
    <property type="match status" value="1"/>
</dbReference>
<feature type="region of interest" description="Disordered" evidence="1">
    <location>
        <begin position="547"/>
        <end position="585"/>
    </location>
</feature>
<sequence>MDKPPPTKPLCTSTLKRPHEDNVEVQLEGPRVKRSKVKGQNITLGSRSMIENSSSSTWNANFGRGQVKLAVYWSQTHLLVHIFGARQLYLKNDKDCNSYIQISVLSSDGIESFVQRTKMIPSDRQPAFNETLTFHRDVFHSTNSRLLIVACNQTSTRIESIGSMSFGIVRLLNGNKEVNGWYHLLDKKRGREKHLAVKINPITNEHLNTTGTVDQSDDSMNRANSILPWISLHYFDIEKDSQGKYGFTILDTVPVKVGTVHKGSVAETLGLQSDDAFLEVGGHSVAGVRSIVIIDLLKKANGPLCVLLQRKNTVPFLRSPLVKKSLNRPTQVKPQVAVQSPKPKRKAAKVLSPRIEAFLSRSKPIVDRRLQRELFAKVALRNARQNQHKCLQTSSSCSSTYSSASTATLESRRGSGIRKHDSLKRHSLDWRRLNRCCRDRPASDLTNDTSQRASAVDSDIGIMTIHDDDDTTGDRNSTSSWESDVMATIPVDDLSILESVLDKPQDSQEPDDTLLIDLNFPPTFPPADHDILGASTASAAASSAAAAAATSKEENKRKRKHRFFTRESRAGNSRKHSGRSGRSGLAMEIPLHNDKQHIVWSRRVTPIPLGPPWRQLVHKGRVFVQSKTKKLREMLLLLYTDVLLFTKPLDEMHIKVVCCPLVINEISVLDFNCQVAREFHITLVTDTQPYPLASHGGTICLRAPTTKLKSAWHRLLQQRIMAVKCTGQDAVSWISLFSC</sequence>
<evidence type="ECO:0000259" key="3">
    <source>
        <dbReference type="PROSITE" id="PS50106"/>
    </source>
</evidence>
<dbReference type="SUPFAM" id="SSF50729">
    <property type="entry name" value="PH domain-like"/>
    <property type="match status" value="1"/>
</dbReference>
<dbReference type="Gene3D" id="2.30.29.30">
    <property type="entry name" value="Pleckstrin-homology domain (PH domain)/Phosphotyrosine-binding domain (PTB)"/>
    <property type="match status" value="1"/>
</dbReference>
<proteinExistence type="predicted"/>
<dbReference type="AlphaFoldDB" id="A0A913Z4X2"/>
<dbReference type="SMART" id="SM00228">
    <property type="entry name" value="PDZ"/>
    <property type="match status" value="1"/>
</dbReference>
<accession>A0A913Z4X2</accession>
<evidence type="ECO:0000313" key="4">
    <source>
        <dbReference type="EnsemblMetazoa" id="XP_038045790.1"/>
    </source>
</evidence>
<dbReference type="Pfam" id="PF00595">
    <property type="entry name" value="PDZ"/>
    <property type="match status" value="1"/>
</dbReference>
<feature type="region of interest" description="Disordered" evidence="1">
    <location>
        <begin position="1"/>
        <end position="21"/>
    </location>
</feature>
<dbReference type="EnsemblMetazoa" id="XM_038189862.1">
    <property type="protein sequence ID" value="XP_038045790.1"/>
    <property type="gene ID" value="LOC119720242"/>
</dbReference>
<evidence type="ECO:0000259" key="2">
    <source>
        <dbReference type="PROSITE" id="PS50004"/>
    </source>
</evidence>
<dbReference type="InterPro" id="IPR001478">
    <property type="entry name" value="PDZ"/>
</dbReference>
<dbReference type="PANTHER" id="PTHR46848:SF1">
    <property type="entry name" value="REGULATOR OF G-PROTEIN SIGNALING 3"/>
    <property type="match status" value="1"/>
</dbReference>
<dbReference type="SUPFAM" id="SSF50156">
    <property type="entry name" value="PDZ domain-like"/>
    <property type="match status" value="1"/>
</dbReference>
<organism evidence="4 5">
    <name type="scientific">Patiria miniata</name>
    <name type="common">Bat star</name>
    <name type="synonym">Asterina miniata</name>
    <dbReference type="NCBI Taxonomy" id="46514"/>
    <lineage>
        <taxon>Eukaryota</taxon>
        <taxon>Metazoa</taxon>
        <taxon>Echinodermata</taxon>
        <taxon>Eleutherozoa</taxon>
        <taxon>Asterozoa</taxon>
        <taxon>Asteroidea</taxon>
        <taxon>Valvatacea</taxon>
        <taxon>Valvatida</taxon>
        <taxon>Asterinidae</taxon>
        <taxon>Patiria</taxon>
    </lineage>
</organism>